<feature type="domain" description="FtsX extracellular" evidence="13">
    <location>
        <begin position="57"/>
        <end position="136"/>
    </location>
</feature>
<dbReference type="PANTHER" id="PTHR47755:SF1">
    <property type="entry name" value="CELL DIVISION PROTEIN FTSX"/>
    <property type="match status" value="1"/>
</dbReference>
<dbReference type="Gene3D" id="3.30.70.3040">
    <property type="match status" value="1"/>
</dbReference>
<dbReference type="InterPro" id="IPR040690">
    <property type="entry name" value="FtsX_ECD"/>
</dbReference>
<dbReference type="Pfam" id="PF18075">
    <property type="entry name" value="FtsX_ECD"/>
    <property type="match status" value="1"/>
</dbReference>
<feature type="transmembrane region" description="Helical" evidence="11">
    <location>
        <begin position="156"/>
        <end position="176"/>
    </location>
</feature>
<keyword evidence="7 11" id="KW-1133">Transmembrane helix</keyword>
<proteinExistence type="inferred from homology"/>
<keyword evidence="5 10" id="KW-0132">Cell division</keyword>
<comment type="similarity">
    <text evidence="2 10">Belongs to the ABC-4 integral membrane protein family. FtsX subfamily.</text>
</comment>
<dbReference type="EMBL" id="FP929056">
    <property type="protein sequence ID" value="CBL28947.1"/>
    <property type="molecule type" value="Genomic_DNA"/>
</dbReference>
<keyword evidence="8 10" id="KW-0472">Membrane</keyword>
<evidence type="ECO:0000313" key="15">
    <source>
        <dbReference type="Proteomes" id="UP000008957"/>
    </source>
</evidence>
<dbReference type="Proteomes" id="UP000008957">
    <property type="component" value="Chromosome"/>
</dbReference>
<evidence type="ECO:0000256" key="1">
    <source>
        <dbReference type="ARBA" id="ARBA00004651"/>
    </source>
</evidence>
<evidence type="ECO:0000256" key="5">
    <source>
        <dbReference type="ARBA" id="ARBA00022618"/>
    </source>
</evidence>
<feature type="transmembrane region" description="Helical" evidence="11">
    <location>
        <begin position="251"/>
        <end position="275"/>
    </location>
</feature>
<name>A0AB94IZ14_9BACT</name>
<reference evidence="15" key="1">
    <citation type="submission" date="2010-03" db="EMBL/GenBank/DDBJ databases">
        <title>The genome sequence of Synergistetes sp. SGP1.</title>
        <authorList>
            <consortium name="metaHIT consortium -- http://www.metahit.eu/"/>
            <person name="Pajon A."/>
            <person name="Turner K."/>
            <person name="Parkhill J."/>
            <person name="Wade W."/>
            <person name="Vartoukian S."/>
        </authorList>
    </citation>
    <scope>NUCLEOTIDE SEQUENCE [LARGE SCALE GENOMIC DNA]</scope>
    <source>
        <strain evidence="15">SGP1</strain>
    </source>
</reference>
<feature type="domain" description="ABC3 transporter permease C-terminal" evidence="12">
    <location>
        <begin position="159"/>
        <end position="282"/>
    </location>
</feature>
<dbReference type="Pfam" id="PF02687">
    <property type="entry name" value="FtsX"/>
    <property type="match status" value="1"/>
</dbReference>
<gene>
    <name evidence="14" type="ORF">SY1_22610</name>
</gene>
<evidence type="ECO:0000256" key="8">
    <source>
        <dbReference type="ARBA" id="ARBA00023136"/>
    </source>
</evidence>
<dbReference type="KEGG" id="sbr:SY1_22610"/>
<dbReference type="InterPro" id="IPR004513">
    <property type="entry name" value="FtsX"/>
</dbReference>
<keyword evidence="9 10" id="KW-0131">Cell cycle</keyword>
<feature type="transmembrane region" description="Helical" evidence="11">
    <location>
        <begin position="213"/>
        <end position="231"/>
    </location>
</feature>
<accession>A0AB94IZ14</accession>
<feature type="transmembrane region" description="Helical" evidence="11">
    <location>
        <begin position="6"/>
        <end position="32"/>
    </location>
</feature>
<dbReference type="InterPro" id="IPR003838">
    <property type="entry name" value="ABC3_permease_C"/>
</dbReference>
<keyword evidence="4 10" id="KW-1003">Cell membrane</keyword>
<reference evidence="14 15" key="2">
    <citation type="submission" date="2010-03" db="EMBL/GenBank/DDBJ databases">
        <authorList>
            <person name="Pajon A."/>
        </authorList>
    </citation>
    <scope>NUCLEOTIDE SEQUENCE [LARGE SCALE GENOMIC DNA]</scope>
    <source>
        <strain evidence="14 15">SGP1</strain>
    </source>
</reference>
<keyword evidence="6 11" id="KW-0812">Transmembrane</keyword>
<evidence type="ECO:0000259" key="12">
    <source>
        <dbReference type="Pfam" id="PF02687"/>
    </source>
</evidence>
<evidence type="ECO:0000256" key="10">
    <source>
        <dbReference type="PIRNR" id="PIRNR003097"/>
    </source>
</evidence>
<comment type="subcellular location">
    <subcellularLocation>
        <location evidence="1">Cell membrane</location>
        <topology evidence="1">Multi-pass membrane protein</topology>
    </subcellularLocation>
</comment>
<sequence>MGRLIVNHWVLGMLTLVTASVMLWILGMTTLFSLNIENLLSRLESELVIQAYVRKGSDVEQVLRKIQALEAVAATKAYSPAESLAKLQEKMGSQSRALDLLGDNPIPWNFEIRVQNASDVEPLVRTLMAMPEVEDVIYAGMVVQRVKALSRVSSRVAFMMFVLSIVITALVVYNTIHISLYSRREEIGIMYLVGATRAYIATPFVLEGTLLSLVGSLIAVGGIVSTYLPGISILQRNLPFLTSGLVADPYVIARFCVLLVGFGATLGWVCSYIVVARFMHAETRPE</sequence>
<feature type="transmembrane region" description="Helical" evidence="11">
    <location>
        <begin position="188"/>
        <end position="206"/>
    </location>
</feature>
<evidence type="ECO:0000256" key="6">
    <source>
        <dbReference type="ARBA" id="ARBA00022692"/>
    </source>
</evidence>
<dbReference type="AlphaFoldDB" id="A0AB94IZ14"/>
<evidence type="ECO:0000256" key="3">
    <source>
        <dbReference type="ARBA" id="ARBA00021907"/>
    </source>
</evidence>
<evidence type="ECO:0000256" key="2">
    <source>
        <dbReference type="ARBA" id="ARBA00007379"/>
    </source>
</evidence>
<evidence type="ECO:0000259" key="13">
    <source>
        <dbReference type="Pfam" id="PF18075"/>
    </source>
</evidence>
<keyword evidence="15" id="KW-1185">Reference proteome</keyword>
<evidence type="ECO:0000313" key="14">
    <source>
        <dbReference type="EMBL" id="CBL28947.1"/>
    </source>
</evidence>
<dbReference type="GO" id="GO:0005886">
    <property type="term" value="C:plasma membrane"/>
    <property type="evidence" value="ECO:0007669"/>
    <property type="project" value="UniProtKB-SubCell"/>
</dbReference>
<evidence type="ECO:0000256" key="11">
    <source>
        <dbReference type="SAM" id="Phobius"/>
    </source>
</evidence>
<evidence type="ECO:0000256" key="7">
    <source>
        <dbReference type="ARBA" id="ARBA00022989"/>
    </source>
</evidence>
<organism evidence="14 15">
    <name type="scientific">Fretibacterium fastidiosum</name>
    <dbReference type="NCBI Taxonomy" id="651822"/>
    <lineage>
        <taxon>Bacteria</taxon>
        <taxon>Thermotogati</taxon>
        <taxon>Synergistota</taxon>
        <taxon>Synergistia</taxon>
        <taxon>Synergistales</taxon>
        <taxon>Aminobacteriaceae</taxon>
        <taxon>Fretibacterium</taxon>
    </lineage>
</organism>
<evidence type="ECO:0000256" key="4">
    <source>
        <dbReference type="ARBA" id="ARBA00022475"/>
    </source>
</evidence>
<evidence type="ECO:0000256" key="9">
    <source>
        <dbReference type="ARBA" id="ARBA00023306"/>
    </source>
</evidence>
<protein>
    <recommendedName>
        <fullName evidence="3 10">Cell division protein FtsX</fullName>
    </recommendedName>
</protein>
<dbReference type="GO" id="GO:0051301">
    <property type="term" value="P:cell division"/>
    <property type="evidence" value="ECO:0007669"/>
    <property type="project" value="UniProtKB-KW"/>
</dbReference>
<dbReference type="PANTHER" id="PTHR47755">
    <property type="entry name" value="CELL DIVISION PROTEIN FTSX"/>
    <property type="match status" value="1"/>
</dbReference>
<dbReference type="PIRSF" id="PIRSF003097">
    <property type="entry name" value="FtsX"/>
    <property type="match status" value="1"/>
</dbReference>